<dbReference type="RefSeq" id="WP_210155738.1">
    <property type="nucleotide sequence ID" value="NZ_JAFCNB010000005.1"/>
</dbReference>
<evidence type="ECO:0000313" key="2">
    <source>
        <dbReference type="Proteomes" id="UP000674234"/>
    </source>
</evidence>
<organism evidence="1 2">
    <name type="scientific">Microbispora oryzae</name>
    <dbReference type="NCBI Taxonomy" id="2806554"/>
    <lineage>
        <taxon>Bacteria</taxon>
        <taxon>Bacillati</taxon>
        <taxon>Actinomycetota</taxon>
        <taxon>Actinomycetes</taxon>
        <taxon>Streptosporangiales</taxon>
        <taxon>Streptosporangiaceae</taxon>
        <taxon>Microbispora</taxon>
    </lineage>
</organism>
<sequence>MHDPLVVAFEIRRPWPQRSPLPAAGHNSIRWRIRLHHTHVAGCENDPPHRQGAFPWWRPSSYSAFWRLAGRDFYWPSLITIWHREPGGRDALTMCQKRSQRADGTWKFSRGWRWHIHHWRLQFPPLQALRRRLLTRCEWCRGQHVKGDPVNVSHQWGRPRGRWWQGETGLFHGDCSGIATAHRACACEDPLTEHEGYGRCLHCGRFRPWGMQPERLARVRELQTIPAGARWVPTQEGLQRG</sequence>
<dbReference type="EMBL" id="JAFCNB010000005">
    <property type="protein sequence ID" value="MBP2704433.1"/>
    <property type="molecule type" value="Genomic_DNA"/>
</dbReference>
<comment type="caution">
    <text evidence="1">The sequence shown here is derived from an EMBL/GenBank/DDBJ whole genome shotgun (WGS) entry which is preliminary data.</text>
</comment>
<accession>A0A940WK94</accession>
<dbReference type="Proteomes" id="UP000674234">
    <property type="component" value="Unassembled WGS sequence"/>
</dbReference>
<name>A0A940WK94_9ACTN</name>
<proteinExistence type="predicted"/>
<reference evidence="1" key="1">
    <citation type="submission" date="2021-02" db="EMBL/GenBank/DDBJ databases">
        <title>Draft genome sequence of Microbispora sp. RL4-1S isolated from rice leaves in Thailand.</title>
        <authorList>
            <person name="Muangham S."/>
            <person name="Duangmal K."/>
        </authorList>
    </citation>
    <scope>NUCLEOTIDE SEQUENCE</scope>
    <source>
        <strain evidence="1">RL4-1S</strain>
    </source>
</reference>
<evidence type="ECO:0000313" key="1">
    <source>
        <dbReference type="EMBL" id="MBP2704433.1"/>
    </source>
</evidence>
<gene>
    <name evidence="1" type="ORF">JOL79_11470</name>
</gene>
<protein>
    <submittedName>
        <fullName evidence="1">Uncharacterized protein</fullName>
    </submittedName>
</protein>
<keyword evidence="2" id="KW-1185">Reference proteome</keyword>
<dbReference type="AlphaFoldDB" id="A0A940WK94"/>